<dbReference type="EMBL" id="JAJEPV010000016">
    <property type="protein sequence ID" value="MCC2119579.1"/>
    <property type="molecule type" value="Genomic_DNA"/>
</dbReference>
<accession>A0AAE3D8S1</accession>
<dbReference type="Proteomes" id="UP001197795">
    <property type="component" value="Unassembled WGS sequence"/>
</dbReference>
<dbReference type="AlphaFoldDB" id="A0AAE3D8S1"/>
<evidence type="ECO:0000256" key="6">
    <source>
        <dbReference type="ARBA" id="ARBA00022989"/>
    </source>
</evidence>
<comment type="caution">
    <text evidence="9">The sequence shown here is derived from an EMBL/GenBank/DDBJ whole genome shotgun (WGS) entry which is preliminary data.</text>
</comment>
<name>A0AAE3D8S1_9FIRM</name>
<feature type="transmembrane region" description="Helical" evidence="8">
    <location>
        <begin position="490"/>
        <end position="508"/>
    </location>
</feature>
<dbReference type="PANTHER" id="PTHR33908">
    <property type="entry name" value="MANNOSYLTRANSFERASE YKCB-RELATED"/>
    <property type="match status" value="1"/>
</dbReference>
<dbReference type="PANTHER" id="PTHR33908:SF11">
    <property type="entry name" value="MEMBRANE PROTEIN"/>
    <property type="match status" value="1"/>
</dbReference>
<feature type="transmembrane region" description="Helical" evidence="8">
    <location>
        <begin position="423"/>
        <end position="442"/>
    </location>
</feature>
<evidence type="ECO:0000256" key="4">
    <source>
        <dbReference type="ARBA" id="ARBA00022679"/>
    </source>
</evidence>
<feature type="transmembrane region" description="Helical" evidence="8">
    <location>
        <begin position="258"/>
        <end position="276"/>
    </location>
</feature>
<evidence type="ECO:0000256" key="2">
    <source>
        <dbReference type="ARBA" id="ARBA00022475"/>
    </source>
</evidence>
<sequence length="629" mass="70779">MFTIIITLLLPLVSIGIWRQSILKNNKKSGQSVTIGKGEYVLRYLTCLLCMLVIPWILLSLTGNDGNTILRKLLESREYAVKVLCLEISMMLVYAIAELFVEEAKAGKHEKIRSVLSKITDSKAWSVFRKYIGPVAVLALTVLVVCLNFSMMSDRVLWGDEAFSANTAHKDVDGILQVLYYWDNHPPLYYYWLKLFGTLFGYKVPVFHLASLVPFVIGIVLALTVVRKHFGMLAATFFVMISGLGQACLEYNLEVRMYALAFLCVMGCFYCSYRVIADGSRKTWAGMVLWALAAAYSHYYALVAVGIMMFFTGVAVWIKYRGKTWIKGVLAIVAFFIGYAPWLYFFYAGLKNVSRGWWMTEILGLDQSLEIVMGGRGMNGIVFPLVILFLVVTLAVDSSVFSVEKDGVHMQKPSVRNWSDKTYAMAVGACTILGTLAFAYLLSVVMAPMLAQRYLYPLSAVAIVMLAVGSSRVLELAAELEKKSWKGLEAVSRIVLAVLLVVLFGLGIQNYRECYDSYEQQKVETEKTLDLIGTPDEDVNMVTNGVKHLGWTVLYYYYPDNEIVNGDYNQADSDRFWYFTPTELGADAIAGLQQDGYQVTDYGLMQLSQYPFYLYYIEAVQPASFAKLR</sequence>
<evidence type="ECO:0000256" key="1">
    <source>
        <dbReference type="ARBA" id="ARBA00004651"/>
    </source>
</evidence>
<reference evidence="9 10" key="1">
    <citation type="submission" date="2021-10" db="EMBL/GenBank/DDBJ databases">
        <title>Anaerobic single-cell dispensing facilitates the cultivation of human gut bacteria.</title>
        <authorList>
            <person name="Afrizal A."/>
        </authorList>
    </citation>
    <scope>NUCLEOTIDE SEQUENCE [LARGE SCALE GENOMIC DNA]</scope>
    <source>
        <strain evidence="9 10">CLA-AA-H273</strain>
    </source>
</reference>
<dbReference type="GO" id="GO:0005886">
    <property type="term" value="C:plasma membrane"/>
    <property type="evidence" value="ECO:0007669"/>
    <property type="project" value="UniProtKB-SubCell"/>
</dbReference>
<dbReference type="GO" id="GO:0016763">
    <property type="term" value="F:pentosyltransferase activity"/>
    <property type="evidence" value="ECO:0007669"/>
    <property type="project" value="TreeGrafter"/>
</dbReference>
<keyword evidence="2" id="KW-1003">Cell membrane</keyword>
<protein>
    <submittedName>
        <fullName evidence="9">Glycosyltransferase family 39 protein</fullName>
        <ecNumber evidence="9">2.4.-.-</ecNumber>
    </submittedName>
</protein>
<proteinExistence type="predicted"/>
<feature type="transmembrane region" description="Helical" evidence="8">
    <location>
        <begin position="131"/>
        <end position="149"/>
    </location>
</feature>
<evidence type="ECO:0000313" key="9">
    <source>
        <dbReference type="EMBL" id="MCC2119579.1"/>
    </source>
</evidence>
<evidence type="ECO:0000256" key="5">
    <source>
        <dbReference type="ARBA" id="ARBA00022692"/>
    </source>
</evidence>
<keyword evidence="10" id="KW-1185">Reference proteome</keyword>
<comment type="subcellular location">
    <subcellularLocation>
        <location evidence="1">Cell membrane</location>
        <topology evidence="1">Multi-pass membrane protein</topology>
    </subcellularLocation>
</comment>
<dbReference type="EC" id="2.4.-.-" evidence="9"/>
<dbReference type="InterPro" id="IPR050297">
    <property type="entry name" value="LipidA_mod_glycosyltrf_83"/>
</dbReference>
<feature type="transmembrane region" description="Helical" evidence="8">
    <location>
        <begin position="329"/>
        <end position="350"/>
    </location>
</feature>
<feature type="transmembrane region" description="Helical" evidence="8">
    <location>
        <begin position="206"/>
        <end position="226"/>
    </location>
</feature>
<feature type="transmembrane region" description="Helical" evidence="8">
    <location>
        <begin position="454"/>
        <end position="478"/>
    </location>
</feature>
<dbReference type="RefSeq" id="WP_182430251.1">
    <property type="nucleotide sequence ID" value="NZ_JAJEPV010000016.1"/>
</dbReference>
<feature type="transmembrane region" description="Helical" evidence="8">
    <location>
        <begin position="40"/>
        <end position="59"/>
    </location>
</feature>
<keyword evidence="5 8" id="KW-0812">Transmembrane</keyword>
<feature type="transmembrane region" description="Helical" evidence="8">
    <location>
        <begin position="381"/>
        <end position="403"/>
    </location>
</feature>
<gene>
    <name evidence="9" type="ORF">LKD75_08230</name>
</gene>
<keyword evidence="4 9" id="KW-0808">Transferase</keyword>
<keyword evidence="6 8" id="KW-1133">Transmembrane helix</keyword>
<feature type="transmembrane region" description="Helical" evidence="8">
    <location>
        <begin position="232"/>
        <end position="251"/>
    </location>
</feature>
<keyword evidence="7 8" id="KW-0472">Membrane</keyword>
<evidence type="ECO:0000256" key="7">
    <source>
        <dbReference type="ARBA" id="ARBA00023136"/>
    </source>
</evidence>
<organism evidence="9 10">
    <name type="scientific">Waltera acetigignens</name>
    <dbReference type="NCBI Taxonomy" id="2981769"/>
    <lineage>
        <taxon>Bacteria</taxon>
        <taxon>Bacillati</taxon>
        <taxon>Bacillota</taxon>
        <taxon>Clostridia</taxon>
        <taxon>Lachnospirales</taxon>
        <taxon>Lachnospiraceae</taxon>
        <taxon>Waltera</taxon>
    </lineage>
</organism>
<evidence type="ECO:0000256" key="3">
    <source>
        <dbReference type="ARBA" id="ARBA00022676"/>
    </source>
</evidence>
<keyword evidence="3 9" id="KW-0328">Glycosyltransferase</keyword>
<dbReference type="GO" id="GO:0009103">
    <property type="term" value="P:lipopolysaccharide biosynthetic process"/>
    <property type="evidence" value="ECO:0007669"/>
    <property type="project" value="UniProtKB-ARBA"/>
</dbReference>
<feature type="transmembrane region" description="Helical" evidence="8">
    <location>
        <begin position="79"/>
        <end position="97"/>
    </location>
</feature>
<feature type="transmembrane region" description="Helical" evidence="8">
    <location>
        <begin position="296"/>
        <end position="317"/>
    </location>
</feature>
<evidence type="ECO:0000256" key="8">
    <source>
        <dbReference type="SAM" id="Phobius"/>
    </source>
</evidence>
<evidence type="ECO:0000313" key="10">
    <source>
        <dbReference type="Proteomes" id="UP001197795"/>
    </source>
</evidence>